<dbReference type="EMBL" id="WHWC01000009">
    <property type="protein sequence ID" value="KAG8376655.1"/>
    <property type="molecule type" value="Genomic_DNA"/>
</dbReference>
<feature type="active site" description="Proton acceptor" evidence="2">
    <location>
        <position position="68"/>
    </location>
</feature>
<dbReference type="Proteomes" id="UP000826271">
    <property type="component" value="Unassembled WGS sequence"/>
</dbReference>
<dbReference type="Pfam" id="PF04413">
    <property type="entry name" value="Glycos_transf_N"/>
    <property type="match status" value="1"/>
</dbReference>
<feature type="domain" description="3-deoxy-D-manno-octulosonic-acid transferase N-terminal" evidence="4">
    <location>
        <begin position="41"/>
        <end position="220"/>
    </location>
</feature>
<dbReference type="InterPro" id="IPR039901">
    <property type="entry name" value="Kdotransferase"/>
</dbReference>
<dbReference type="GO" id="GO:0016740">
    <property type="term" value="F:transferase activity"/>
    <property type="evidence" value="ECO:0007669"/>
    <property type="project" value="UniProtKB-KW"/>
</dbReference>
<name>A0AAV6X5D3_9LAMI</name>
<keyword evidence="6" id="KW-1185">Reference proteome</keyword>
<gene>
    <name evidence="5" type="ORF">BUALT_Bualt09G0086100</name>
</gene>
<feature type="site" description="Transition state stabilizer" evidence="3">
    <location>
        <position position="138"/>
    </location>
</feature>
<evidence type="ECO:0000313" key="5">
    <source>
        <dbReference type="EMBL" id="KAG8376655.1"/>
    </source>
</evidence>
<proteinExistence type="predicted"/>
<dbReference type="InterPro" id="IPR038107">
    <property type="entry name" value="Glycos_transf_N_sf"/>
</dbReference>
<evidence type="ECO:0000256" key="3">
    <source>
        <dbReference type="PIRSR" id="PIRSR639901-2"/>
    </source>
</evidence>
<evidence type="ECO:0000313" key="6">
    <source>
        <dbReference type="Proteomes" id="UP000826271"/>
    </source>
</evidence>
<evidence type="ECO:0000259" key="4">
    <source>
        <dbReference type="Pfam" id="PF04413"/>
    </source>
</evidence>
<feature type="site" description="Transition state stabilizer" evidence="3">
    <location>
        <position position="218"/>
    </location>
</feature>
<dbReference type="AlphaFoldDB" id="A0AAV6X5D3"/>
<reference evidence="5" key="1">
    <citation type="submission" date="2019-10" db="EMBL/GenBank/DDBJ databases">
        <authorList>
            <person name="Zhang R."/>
            <person name="Pan Y."/>
            <person name="Wang J."/>
            <person name="Ma R."/>
            <person name="Yu S."/>
        </authorList>
    </citation>
    <scope>NUCLEOTIDE SEQUENCE</scope>
    <source>
        <strain evidence="5">LA-IB0</strain>
        <tissue evidence="5">Leaf</tissue>
    </source>
</reference>
<comment type="caution">
    <text evidence="5">The sequence shown here is derived from an EMBL/GenBank/DDBJ whole genome shotgun (WGS) entry which is preliminary data.</text>
</comment>
<accession>A0AAV6X5D3</accession>
<dbReference type="Gene3D" id="3.40.50.2000">
    <property type="entry name" value="Glycogen Phosphorylase B"/>
    <property type="match status" value="2"/>
</dbReference>
<dbReference type="Gene3D" id="3.40.50.11720">
    <property type="entry name" value="3-Deoxy-D-manno-octulosonic-acid transferase, N-terminal domain"/>
    <property type="match status" value="1"/>
</dbReference>
<dbReference type="FunFam" id="3.40.50.11720:FF:000001">
    <property type="entry name" value="3-deoxy-D-manno-octulosonic acid transferase"/>
    <property type="match status" value="1"/>
</dbReference>
<dbReference type="GO" id="GO:0009245">
    <property type="term" value="P:lipid A biosynthetic process"/>
    <property type="evidence" value="ECO:0007669"/>
    <property type="project" value="TreeGrafter"/>
</dbReference>
<dbReference type="PANTHER" id="PTHR42755">
    <property type="entry name" value="3-DEOXY-MANNO-OCTULOSONATE CYTIDYLYLTRANSFERASE"/>
    <property type="match status" value="1"/>
</dbReference>
<evidence type="ECO:0000256" key="1">
    <source>
        <dbReference type="ARBA" id="ARBA00022679"/>
    </source>
</evidence>
<keyword evidence="1" id="KW-0808">Transferase</keyword>
<dbReference type="GO" id="GO:0005886">
    <property type="term" value="C:plasma membrane"/>
    <property type="evidence" value="ECO:0007669"/>
    <property type="project" value="TreeGrafter"/>
</dbReference>
<sequence>MANNSGEIVYKIYRALTYGITPLIRLHLGWRKFRGREHPLRWRERLGRASANRPAGHLIWFHAVSLGEGLAAIPVIKCCLDKRPDVTVLMTTTTASAFEVIKNKLPSNVIYQFAPLDMPSTMDSFLRYWRPNAVMLMESELWPNLIMGAARNGIALTLLNGRMSKKSFRNWSQPVNLPLITLMLSKFSLILPLSTFQGIQFQLLQAPPFIIHYSGDLKCALEDFDISEGDKKSLEDFQAQLSHRKVWMASSIHKGEEEVFIRAHNMLKQKHADIVTIIVPRKPQHGQDIALKLQEKGICVALRSRGDNLTPGTSIYVADTLGFYLLQLKFLGIDLTKLTIRIGQLGSKQYVGSELRDFYKLTPIAVIGGSFLLGLKGHNISEAAAAGCAVLTGQHVGHFSHMVAEMKRVNPLSVLQVSGDKLVEAVSELLGNNEFLEARRVAAKEAYHALSSGIIENIWEMLHFHIFRKLVSRVEFNKEKL</sequence>
<evidence type="ECO:0000256" key="2">
    <source>
        <dbReference type="PIRSR" id="PIRSR639901-1"/>
    </source>
</evidence>
<organism evidence="5 6">
    <name type="scientific">Buddleja alternifolia</name>
    <dbReference type="NCBI Taxonomy" id="168488"/>
    <lineage>
        <taxon>Eukaryota</taxon>
        <taxon>Viridiplantae</taxon>
        <taxon>Streptophyta</taxon>
        <taxon>Embryophyta</taxon>
        <taxon>Tracheophyta</taxon>
        <taxon>Spermatophyta</taxon>
        <taxon>Magnoliopsida</taxon>
        <taxon>eudicotyledons</taxon>
        <taxon>Gunneridae</taxon>
        <taxon>Pentapetalae</taxon>
        <taxon>asterids</taxon>
        <taxon>lamiids</taxon>
        <taxon>Lamiales</taxon>
        <taxon>Scrophulariaceae</taxon>
        <taxon>Buddlejeae</taxon>
        <taxon>Buddleja</taxon>
    </lineage>
</organism>
<dbReference type="InterPro" id="IPR007507">
    <property type="entry name" value="Glycos_transf_N"/>
</dbReference>
<protein>
    <recommendedName>
        <fullName evidence="4">3-deoxy-D-manno-octulosonic-acid transferase N-terminal domain-containing protein</fullName>
    </recommendedName>
</protein>
<dbReference type="PANTHER" id="PTHR42755:SF1">
    <property type="entry name" value="3-DEOXY-D-MANNO-OCTULOSONIC ACID TRANSFERASE, MITOCHONDRIAL-RELATED"/>
    <property type="match status" value="1"/>
</dbReference>